<keyword evidence="3" id="KW-1185">Reference proteome</keyword>
<accession>A0A7N0RG00</accession>
<sequence>MAALGTQIMLQRVSHGCLSMQDTETDRRPYHRNCSCALHKPNTLYSKSRSQQKNSLFLKKQPLKVIISLRATTSSSVSHYVRESSSKATDDQFRPLLNR</sequence>
<reference evidence="2" key="1">
    <citation type="submission" date="2021-01" db="UniProtKB">
        <authorList>
            <consortium name="EnsemblPlants"/>
        </authorList>
    </citation>
    <scope>IDENTIFICATION</scope>
</reference>
<name>A0A7N0RG00_KALFE</name>
<dbReference type="PANTHER" id="PTHR35121">
    <property type="entry name" value="HOMEODOMAIN PROTEIN 8, PUTATIVE-RELATED"/>
    <property type="match status" value="1"/>
</dbReference>
<dbReference type="AlphaFoldDB" id="A0A7N0RG00"/>
<protein>
    <submittedName>
        <fullName evidence="2">Uncharacterized protein</fullName>
    </submittedName>
</protein>
<organism evidence="2 3">
    <name type="scientific">Kalanchoe fedtschenkoi</name>
    <name type="common">Lavender scallops</name>
    <name type="synonym">South American air plant</name>
    <dbReference type="NCBI Taxonomy" id="63787"/>
    <lineage>
        <taxon>Eukaryota</taxon>
        <taxon>Viridiplantae</taxon>
        <taxon>Streptophyta</taxon>
        <taxon>Embryophyta</taxon>
        <taxon>Tracheophyta</taxon>
        <taxon>Spermatophyta</taxon>
        <taxon>Magnoliopsida</taxon>
        <taxon>eudicotyledons</taxon>
        <taxon>Gunneridae</taxon>
        <taxon>Pentapetalae</taxon>
        <taxon>Saxifragales</taxon>
        <taxon>Crassulaceae</taxon>
        <taxon>Kalanchoe</taxon>
    </lineage>
</organism>
<evidence type="ECO:0000313" key="2">
    <source>
        <dbReference type="EnsemblPlants" id="Kaladp0011s0162.1.v1.1.CDS.1"/>
    </source>
</evidence>
<feature type="region of interest" description="Disordered" evidence="1">
    <location>
        <begin position="76"/>
        <end position="99"/>
    </location>
</feature>
<dbReference type="EnsemblPlants" id="Kaladp0011s0162.1.v1.1">
    <property type="protein sequence ID" value="Kaladp0011s0162.1.v1.1.CDS.1"/>
    <property type="gene ID" value="Kaladp0011s0162.v1.1"/>
</dbReference>
<evidence type="ECO:0000256" key="1">
    <source>
        <dbReference type="SAM" id="MobiDB-lite"/>
    </source>
</evidence>
<feature type="compositionally biased region" description="Basic and acidic residues" evidence="1">
    <location>
        <begin position="80"/>
        <end position="93"/>
    </location>
</feature>
<dbReference type="PANTHER" id="PTHR35121:SF4">
    <property type="entry name" value="SWIM-TYPE DOMAIN-CONTAINING PROTEIN"/>
    <property type="match status" value="1"/>
</dbReference>
<dbReference type="Proteomes" id="UP000594263">
    <property type="component" value="Unplaced"/>
</dbReference>
<dbReference type="OMA" id="CSRNNIA"/>
<dbReference type="Gramene" id="Kaladp0011s0162.1.v1.1">
    <property type="protein sequence ID" value="Kaladp0011s0162.1.v1.1.CDS.1"/>
    <property type="gene ID" value="Kaladp0011s0162.v1.1"/>
</dbReference>
<evidence type="ECO:0000313" key="3">
    <source>
        <dbReference type="Proteomes" id="UP000594263"/>
    </source>
</evidence>
<proteinExistence type="predicted"/>